<protein>
    <recommendedName>
        <fullName evidence="4">Secreted protein</fullName>
    </recommendedName>
</protein>
<feature type="signal peptide" evidence="1">
    <location>
        <begin position="1"/>
        <end position="17"/>
    </location>
</feature>
<gene>
    <name evidence="2" type="ORF">CITCOLO1_LOCUS14869</name>
</gene>
<keyword evidence="3" id="KW-1185">Reference proteome</keyword>
<accession>A0ABP0YQA0</accession>
<sequence length="69" mass="7968">MLIALGFFAILSSAADCQHRNSQRRFSLPAPPSVSFAPVSLTSHTTVDSLFHRRHRFLHTHMHIQMRLW</sequence>
<proteinExistence type="predicted"/>
<name>A0ABP0YQA0_9ROSI</name>
<evidence type="ECO:0000313" key="3">
    <source>
        <dbReference type="Proteomes" id="UP001642487"/>
    </source>
</evidence>
<evidence type="ECO:0008006" key="4">
    <source>
        <dbReference type="Google" id="ProtNLM"/>
    </source>
</evidence>
<evidence type="ECO:0000256" key="1">
    <source>
        <dbReference type="SAM" id="SignalP"/>
    </source>
</evidence>
<dbReference type="Proteomes" id="UP001642487">
    <property type="component" value="Chromosome 5"/>
</dbReference>
<dbReference type="EMBL" id="OZ021739">
    <property type="protein sequence ID" value="CAK9322710.1"/>
    <property type="molecule type" value="Genomic_DNA"/>
</dbReference>
<keyword evidence="1" id="KW-0732">Signal</keyword>
<evidence type="ECO:0000313" key="2">
    <source>
        <dbReference type="EMBL" id="CAK9322710.1"/>
    </source>
</evidence>
<organism evidence="2 3">
    <name type="scientific">Citrullus colocynthis</name>
    <name type="common">colocynth</name>
    <dbReference type="NCBI Taxonomy" id="252529"/>
    <lineage>
        <taxon>Eukaryota</taxon>
        <taxon>Viridiplantae</taxon>
        <taxon>Streptophyta</taxon>
        <taxon>Embryophyta</taxon>
        <taxon>Tracheophyta</taxon>
        <taxon>Spermatophyta</taxon>
        <taxon>Magnoliopsida</taxon>
        <taxon>eudicotyledons</taxon>
        <taxon>Gunneridae</taxon>
        <taxon>Pentapetalae</taxon>
        <taxon>rosids</taxon>
        <taxon>fabids</taxon>
        <taxon>Cucurbitales</taxon>
        <taxon>Cucurbitaceae</taxon>
        <taxon>Benincaseae</taxon>
        <taxon>Citrullus</taxon>
    </lineage>
</organism>
<feature type="chain" id="PRO_5045201998" description="Secreted protein" evidence="1">
    <location>
        <begin position="18"/>
        <end position="69"/>
    </location>
</feature>
<reference evidence="2 3" key="1">
    <citation type="submission" date="2024-03" db="EMBL/GenBank/DDBJ databases">
        <authorList>
            <person name="Gkanogiannis A."/>
            <person name="Becerra Lopez-Lavalle L."/>
        </authorList>
    </citation>
    <scope>NUCLEOTIDE SEQUENCE [LARGE SCALE GENOMIC DNA]</scope>
</reference>